<accession>A0A504X8D5</accession>
<feature type="compositionally biased region" description="Low complexity" evidence="2">
    <location>
        <begin position="1"/>
        <end position="30"/>
    </location>
</feature>
<feature type="coiled-coil region" evidence="1">
    <location>
        <begin position="60"/>
        <end position="140"/>
    </location>
</feature>
<reference evidence="4" key="1">
    <citation type="submission" date="2019-02" db="EMBL/GenBank/DDBJ databases">
        <title>FDA dAtabase for Regulatory Grade micrObial Sequences (FDA-ARGOS): Supporting development and validation of Infectious Disease Dx tests.</title>
        <authorList>
            <person name="Duncan R."/>
            <person name="Fisher C."/>
            <person name="Tallon L."/>
            <person name="Sadzewicz L."/>
            <person name="Sengamalay N."/>
            <person name="Ott S."/>
            <person name="Godinez A."/>
            <person name="Nagaraj S."/>
            <person name="Vavikolanu K."/>
            <person name="Nadendla S."/>
            <person name="Aluvathingal J."/>
            <person name="Sichtig H."/>
        </authorList>
    </citation>
    <scope>NUCLEOTIDE SEQUENCE [LARGE SCALE GENOMIC DNA]</scope>
    <source>
        <strain evidence="4">FDAARGOS_361</strain>
    </source>
</reference>
<name>A0A504X8D5_LEIDO</name>
<feature type="region of interest" description="Disordered" evidence="2">
    <location>
        <begin position="1"/>
        <end position="43"/>
    </location>
</feature>
<comment type="caution">
    <text evidence="3">The sequence shown here is derived from an EMBL/GenBank/DDBJ whole genome shotgun (WGS) entry which is preliminary data.</text>
</comment>
<proteinExistence type="predicted"/>
<protein>
    <submittedName>
        <fullName evidence="3">Uncharacterized protein</fullName>
    </submittedName>
</protein>
<dbReference type="VEuPathDB" id="TriTrypDB:LDHU3_35.5030"/>
<keyword evidence="1" id="KW-0175">Coiled coil</keyword>
<gene>
    <name evidence="3" type="ORF">CGC21_7380</name>
</gene>
<sequence>MPQSQSSWRAASSCESSNADAMAETTMTAERQMAGIKSRERLRRDQERQLRQLPFLYHRVKDLHDTCERLEQELASSHQRVAAFQQEAFALRSLIKFTEHPELAAAAKDDAAKHVLQEEVRELRNQVQRLQREKELSLRQSEEACEAAEFYKELCDQLYEESLRAAEAIAVDGATSGLECIVTPLPNGNIDGATLSASTAPSTATSMEAQMRQLHGALEFERARSSALEETVSLLHTAMKATTAADTKRSTPAPDSSAGWAERRRGDDTSAVYASRSHVFADDTRKSRTRLKRLVAVLRIENRLLTQRVSEVVARNMRCVKDISALKLANKRLELNQRQES</sequence>
<organism evidence="3 4">
    <name type="scientific">Leishmania donovani</name>
    <dbReference type="NCBI Taxonomy" id="5661"/>
    <lineage>
        <taxon>Eukaryota</taxon>
        <taxon>Discoba</taxon>
        <taxon>Euglenozoa</taxon>
        <taxon>Kinetoplastea</taxon>
        <taxon>Metakinetoplastina</taxon>
        <taxon>Trypanosomatida</taxon>
        <taxon>Trypanosomatidae</taxon>
        <taxon>Leishmaniinae</taxon>
        <taxon>Leishmania</taxon>
    </lineage>
</organism>
<dbReference type="VEuPathDB" id="TriTrypDB:LdBPK_353860.1"/>
<dbReference type="VEuPathDB" id="TriTrypDB:LdCL_350043700"/>
<evidence type="ECO:0000256" key="2">
    <source>
        <dbReference type="SAM" id="MobiDB-lite"/>
    </source>
</evidence>
<dbReference type="EMBL" id="RHLC01000003">
    <property type="protein sequence ID" value="TPP44643.1"/>
    <property type="molecule type" value="Genomic_DNA"/>
</dbReference>
<evidence type="ECO:0000256" key="1">
    <source>
        <dbReference type="SAM" id="Coils"/>
    </source>
</evidence>
<dbReference type="Proteomes" id="UP000318447">
    <property type="component" value="Unassembled WGS sequence"/>
</dbReference>
<evidence type="ECO:0000313" key="4">
    <source>
        <dbReference type="Proteomes" id="UP000318447"/>
    </source>
</evidence>
<dbReference type="AlphaFoldDB" id="A0A504X8D5"/>
<feature type="region of interest" description="Disordered" evidence="2">
    <location>
        <begin position="241"/>
        <end position="269"/>
    </location>
</feature>
<evidence type="ECO:0000313" key="3">
    <source>
        <dbReference type="EMBL" id="TPP44643.1"/>
    </source>
</evidence>